<evidence type="ECO:0000313" key="3">
    <source>
        <dbReference type="Proteomes" id="UP000016711"/>
    </source>
</evidence>
<protein>
    <submittedName>
        <fullName evidence="2">Uncharacterized protein</fullName>
    </submittedName>
</protein>
<keyword evidence="3" id="KW-1185">Reference proteome</keyword>
<dbReference type="Proteomes" id="UP000016711">
    <property type="component" value="Segment"/>
</dbReference>
<dbReference type="KEGG" id="vg:16834881"/>
<feature type="region of interest" description="Disordered" evidence="1">
    <location>
        <begin position="120"/>
        <end position="145"/>
    </location>
</feature>
<dbReference type="RefSeq" id="YP_008530943.1">
    <property type="nucleotide sequence ID" value="NC_022328.1"/>
</dbReference>
<dbReference type="GeneID" id="16834881"/>
<name>T2A8X6_9CAUD</name>
<evidence type="ECO:0000256" key="1">
    <source>
        <dbReference type="SAM" id="MobiDB-lite"/>
    </source>
</evidence>
<feature type="compositionally biased region" description="Basic and acidic residues" evidence="1">
    <location>
        <begin position="132"/>
        <end position="145"/>
    </location>
</feature>
<gene>
    <name evidence="2" type="ORF">ADAWI_63</name>
</gene>
<dbReference type="OrthoDB" id="16596at10239"/>
<dbReference type="EMBL" id="KF279411">
    <property type="protein sequence ID" value="AGU91977.1"/>
    <property type="molecule type" value="Genomic_DNA"/>
</dbReference>
<reference evidence="2 3" key="1">
    <citation type="submission" date="2013-06" db="EMBL/GenBank/DDBJ databases">
        <authorList>
            <person name="Adawi E.C."/>
            <person name="Merrill C.A."/>
            <person name="Sargent C.J."/>
            <person name="Fisher J.N."/>
            <person name="Gardner A.V."/>
            <person name="Lunt B.L."/>
            <person name="Merrill B.D."/>
            <person name="Breakwell D.P."/>
            <person name="Burnett S.H."/>
            <person name="Grose J.H."/>
        </authorList>
    </citation>
    <scope>NUCLEOTIDE SEQUENCE [LARGE SCALE GENOMIC DNA]</scope>
</reference>
<proteinExistence type="predicted"/>
<accession>T2A8X6</accession>
<sequence>MDEWPELERLAQAVDAWDEWPLSPIYDRAAAVIDAARDVVANYRESKALIEHYKNMPPITLDTLRREGLVTEAQYRRQVGLPPAPEQGVKACIEIPVPEGYDEGDDPVVRHARKVWDDFGQAMQPGHPTVHVPREEPGGDRPRDH</sequence>
<evidence type="ECO:0000313" key="2">
    <source>
        <dbReference type="EMBL" id="AGU91977.1"/>
    </source>
</evidence>
<organism evidence="2 3">
    <name type="scientific">Mycobacterium phage Adawi</name>
    <dbReference type="NCBI Taxonomy" id="1354507"/>
    <lineage>
        <taxon>Viruses</taxon>
        <taxon>Duplodnaviria</taxon>
        <taxon>Heunggongvirae</taxon>
        <taxon>Uroviricota</taxon>
        <taxon>Caudoviricetes</taxon>
        <taxon>Bclasvirinae</taxon>
        <taxon>Coopervirus</taxon>
        <taxon>Coopervirus adawi</taxon>
    </lineage>
</organism>